<keyword evidence="1" id="KW-0732">Signal</keyword>
<keyword evidence="3" id="KW-1185">Reference proteome</keyword>
<dbReference type="SUPFAM" id="SSF48695">
    <property type="entry name" value="Multiheme cytochromes"/>
    <property type="match status" value="1"/>
</dbReference>
<evidence type="ECO:0000313" key="2">
    <source>
        <dbReference type="EMBL" id="MVZ96903.1"/>
    </source>
</evidence>
<dbReference type="RefSeq" id="WP_160352841.1">
    <property type="nucleotide sequence ID" value="NZ_SDWJ01000001.1"/>
</dbReference>
<dbReference type="AlphaFoldDB" id="A0A6I4LXT5"/>
<name>A0A6I4LXT5_9SPHN</name>
<protein>
    <recommendedName>
        <fullName evidence="4">Cytochrome c domain-containing protein</fullName>
    </recommendedName>
</protein>
<feature type="chain" id="PRO_5026151572" description="Cytochrome c domain-containing protein" evidence="1">
    <location>
        <begin position="21"/>
        <end position="340"/>
    </location>
</feature>
<evidence type="ECO:0008006" key="4">
    <source>
        <dbReference type="Google" id="ProtNLM"/>
    </source>
</evidence>
<evidence type="ECO:0000313" key="3">
    <source>
        <dbReference type="Proteomes" id="UP000471147"/>
    </source>
</evidence>
<proteinExistence type="predicted"/>
<comment type="caution">
    <text evidence="2">The sequence shown here is derived from an EMBL/GenBank/DDBJ whole genome shotgun (WGS) entry which is preliminary data.</text>
</comment>
<dbReference type="OrthoDB" id="338827at2"/>
<reference evidence="2 3" key="1">
    <citation type="submission" date="2019-01" db="EMBL/GenBank/DDBJ databases">
        <title>Sphingorhabdus lacus sp.nov., isolated from an oligotrophic freshwater lake.</title>
        <authorList>
            <person name="Park M."/>
        </authorList>
    </citation>
    <scope>NUCLEOTIDE SEQUENCE [LARGE SCALE GENOMIC DNA]</scope>
    <source>
        <strain evidence="2 3">IMCC26285</strain>
    </source>
</reference>
<gene>
    <name evidence="2" type="ORF">EUU23_04180</name>
</gene>
<dbReference type="NCBIfam" id="TIGR03806">
    <property type="entry name" value="chp_HNE_0200"/>
    <property type="match status" value="1"/>
</dbReference>
<organism evidence="2 3">
    <name type="scientific">Sphingorhabdus profundilacus</name>
    <dbReference type="NCBI Taxonomy" id="2509718"/>
    <lineage>
        <taxon>Bacteria</taxon>
        <taxon>Pseudomonadati</taxon>
        <taxon>Pseudomonadota</taxon>
        <taxon>Alphaproteobacteria</taxon>
        <taxon>Sphingomonadales</taxon>
        <taxon>Sphingomonadaceae</taxon>
        <taxon>Sphingorhabdus</taxon>
    </lineage>
</organism>
<dbReference type="InterPro" id="IPR036280">
    <property type="entry name" value="Multihaem_cyt_sf"/>
</dbReference>
<dbReference type="EMBL" id="SDWJ01000001">
    <property type="protein sequence ID" value="MVZ96903.1"/>
    <property type="molecule type" value="Genomic_DNA"/>
</dbReference>
<feature type="signal peptide" evidence="1">
    <location>
        <begin position="1"/>
        <end position="20"/>
    </location>
</feature>
<dbReference type="Proteomes" id="UP000471147">
    <property type="component" value="Unassembled WGS sequence"/>
</dbReference>
<accession>A0A6I4LXT5</accession>
<dbReference type="InterPro" id="IPR022269">
    <property type="entry name" value="SO_2930-like_C"/>
</dbReference>
<sequence>MMRWLLPLLACFATAVATSANDPEIAENMIAGEQNPPTLSEFGFFKGGAAHPSSQMIPYTLRTPLFSDYAEKQRFIFIPRDGVVTADAQGKLVFPVGTALVKSFGYQDVETGNLNILETRLLLHRANGWVALPYVWRADGSDADLRVGGTRIPVSFDLHGAKTSISYAVPNKNQCKQCHSSAEQITPIGPIWQNMEFPRSGDAARFTRQIPTLASFAKWARWDDRDPHNLQDRAHIYLKVNCGHCHAPKGAASNSGLFLDGSATDAASAGIGKRPVAAGRASGDLDFIIEAGHPERSILISRMKSTDPGIAMPELGRALHHAEGVKVLEDWIAAMPPTVH</sequence>
<evidence type="ECO:0000256" key="1">
    <source>
        <dbReference type="SAM" id="SignalP"/>
    </source>
</evidence>